<comment type="caution">
    <text evidence="2">The sequence shown here is derived from an EMBL/GenBank/DDBJ whole genome shotgun (WGS) entry which is preliminary data.</text>
</comment>
<proteinExistence type="predicted"/>
<feature type="domain" description="Peptidase C39-like" evidence="1">
    <location>
        <begin position="262"/>
        <end position="402"/>
    </location>
</feature>
<reference evidence="2 3" key="1">
    <citation type="submission" date="2018-11" db="EMBL/GenBank/DDBJ databases">
        <title>Draft genome of Simplicispira Flexivirga sp. BO-16.</title>
        <authorList>
            <person name="Im W.T."/>
        </authorList>
    </citation>
    <scope>NUCLEOTIDE SEQUENCE [LARGE SCALE GENOMIC DNA]</scope>
    <source>
        <strain evidence="2 3">BO-16</strain>
    </source>
</reference>
<dbReference type="AlphaFoldDB" id="A0A3M9LYL3"/>
<dbReference type="CDD" id="cd02549">
    <property type="entry name" value="Peptidase_C39A"/>
    <property type="match status" value="1"/>
</dbReference>
<name>A0A3M9LYL3_9MICO</name>
<organism evidence="2 3">
    <name type="scientific">Flexivirga caeni</name>
    <dbReference type="NCBI Taxonomy" id="2294115"/>
    <lineage>
        <taxon>Bacteria</taxon>
        <taxon>Bacillati</taxon>
        <taxon>Actinomycetota</taxon>
        <taxon>Actinomycetes</taxon>
        <taxon>Micrococcales</taxon>
        <taxon>Dermacoccaceae</taxon>
        <taxon>Flexivirga</taxon>
    </lineage>
</organism>
<dbReference type="EMBL" id="RJJQ01000022">
    <property type="protein sequence ID" value="RNI18384.1"/>
    <property type="molecule type" value="Genomic_DNA"/>
</dbReference>
<sequence length="452" mass="49780">MSDRSRLLSRGCPPAPNRRQVMLGSMAAGSALLFGAPVASATGSRAAADATPGVRHIRYHRFADIFAWLCGEARGVIPTPFGLRILVPCGTREFADPTVKDAPTKLYDVGTWTSPWRTNGFGLTELISSWNADTPNGTWIEVNVRGHAEDGTLTDWFVLGRWCSNDPAQGGAIQRQSLDGQGTDYATVWTDTFHTYGDHTLTDFQLRVQLLRPHGTRLTPTVRFLGAVASALPDDATVPVSAFTLGREHILDVPSFSQELHVGQYPQWDNGGEAWCSPTSSSMVLAYWRRGPRKADLSWVDPSYVDPQVDYAARNCYDYVYEGCGNWPFNTAYTSRFGLEGFVTRLRSLAEAEPFIAAGIPVITSVSFKSSELSGAGYSTDGHLMVLVGFTKDGDPVMNDPASHLIADDKQVRVTYQREQFENTWVPHSGGTVYINHPPYVRLPRAPREANW</sequence>
<keyword evidence="3" id="KW-1185">Reference proteome</keyword>
<evidence type="ECO:0000259" key="1">
    <source>
        <dbReference type="Pfam" id="PF13529"/>
    </source>
</evidence>
<dbReference type="InterPro" id="IPR039563">
    <property type="entry name" value="Peptidase_C39_single_dom"/>
</dbReference>
<gene>
    <name evidence="2" type="ORF">EFY87_17665</name>
</gene>
<accession>A0A3M9LYL3</accession>
<dbReference type="OrthoDB" id="9789941at2"/>
<dbReference type="InterPro" id="IPR039564">
    <property type="entry name" value="Peptidase_C39-like"/>
</dbReference>
<protein>
    <submittedName>
        <fullName evidence="2">Peptidase C39 family protein</fullName>
    </submittedName>
</protein>
<evidence type="ECO:0000313" key="3">
    <source>
        <dbReference type="Proteomes" id="UP000271678"/>
    </source>
</evidence>
<dbReference type="InterPro" id="IPR006311">
    <property type="entry name" value="TAT_signal"/>
</dbReference>
<dbReference type="Pfam" id="PF13529">
    <property type="entry name" value="Peptidase_C39_2"/>
    <property type="match status" value="1"/>
</dbReference>
<dbReference type="Proteomes" id="UP000271678">
    <property type="component" value="Unassembled WGS sequence"/>
</dbReference>
<dbReference type="Gene3D" id="3.90.70.10">
    <property type="entry name" value="Cysteine proteinases"/>
    <property type="match status" value="1"/>
</dbReference>
<dbReference type="PROSITE" id="PS51318">
    <property type="entry name" value="TAT"/>
    <property type="match status" value="1"/>
</dbReference>
<evidence type="ECO:0000313" key="2">
    <source>
        <dbReference type="EMBL" id="RNI18384.1"/>
    </source>
</evidence>